<dbReference type="GO" id="GO:0051017">
    <property type="term" value="P:actin filament bundle assembly"/>
    <property type="evidence" value="ECO:0000318"/>
    <property type="project" value="GO_Central"/>
</dbReference>
<feature type="region of interest" description="Disordered" evidence="1">
    <location>
        <begin position="651"/>
        <end position="674"/>
    </location>
</feature>
<feature type="compositionally biased region" description="Basic and acidic residues" evidence="1">
    <location>
        <begin position="187"/>
        <end position="223"/>
    </location>
</feature>
<dbReference type="GO" id="GO:0015629">
    <property type="term" value="C:actin cytoskeleton"/>
    <property type="evidence" value="ECO:0000318"/>
    <property type="project" value="GO_Central"/>
</dbReference>
<feature type="compositionally biased region" description="Basic and acidic residues" evidence="1">
    <location>
        <begin position="1"/>
        <end position="13"/>
    </location>
</feature>
<feature type="region of interest" description="Disordered" evidence="1">
    <location>
        <begin position="686"/>
        <end position="763"/>
    </location>
</feature>
<feature type="region of interest" description="Disordered" evidence="1">
    <location>
        <begin position="310"/>
        <end position="331"/>
    </location>
</feature>
<organism evidence="2 3">
    <name type="scientific">Lepisosteus oculatus</name>
    <name type="common">Spotted gar</name>
    <dbReference type="NCBI Taxonomy" id="7918"/>
    <lineage>
        <taxon>Eukaryota</taxon>
        <taxon>Metazoa</taxon>
        <taxon>Chordata</taxon>
        <taxon>Craniata</taxon>
        <taxon>Vertebrata</taxon>
        <taxon>Euteleostomi</taxon>
        <taxon>Actinopterygii</taxon>
        <taxon>Neopterygii</taxon>
        <taxon>Holostei</taxon>
        <taxon>Semionotiformes</taxon>
        <taxon>Lepisosteidae</taxon>
        <taxon>Lepisosteus</taxon>
    </lineage>
</organism>
<dbReference type="AlphaFoldDB" id="W5LXY0"/>
<feature type="compositionally biased region" description="Polar residues" evidence="1">
    <location>
        <begin position="398"/>
        <end position="408"/>
    </location>
</feature>
<reference evidence="2" key="2">
    <citation type="submission" date="2025-08" db="UniProtKB">
        <authorList>
            <consortium name="Ensembl"/>
        </authorList>
    </citation>
    <scope>IDENTIFICATION</scope>
</reference>
<dbReference type="Pfam" id="PF02029">
    <property type="entry name" value="Caldesmon"/>
    <property type="match status" value="2"/>
</dbReference>
<dbReference type="GO" id="GO:0006936">
    <property type="term" value="P:muscle contraction"/>
    <property type="evidence" value="ECO:0007669"/>
    <property type="project" value="InterPro"/>
</dbReference>
<dbReference type="GO" id="GO:0003779">
    <property type="term" value="F:actin binding"/>
    <property type="evidence" value="ECO:0000318"/>
    <property type="project" value="GO_Central"/>
</dbReference>
<name>W5LXY0_LEPOC</name>
<dbReference type="GeneTree" id="ENSGT00940000153901"/>
<feature type="region of interest" description="Disordered" evidence="1">
    <location>
        <begin position="1"/>
        <end position="237"/>
    </location>
</feature>
<feature type="compositionally biased region" description="Polar residues" evidence="1">
    <location>
        <begin position="750"/>
        <end position="763"/>
    </location>
</feature>
<reference evidence="2" key="3">
    <citation type="submission" date="2025-09" db="UniProtKB">
        <authorList>
            <consortium name="Ensembl"/>
        </authorList>
    </citation>
    <scope>IDENTIFICATION</scope>
</reference>
<feature type="compositionally biased region" description="Basic and acidic residues" evidence="1">
    <location>
        <begin position="412"/>
        <end position="454"/>
    </location>
</feature>
<proteinExistence type="predicted"/>
<dbReference type="PRINTS" id="PR01076">
    <property type="entry name" value="CALDESMON"/>
</dbReference>
<sequence length="763" mass="89324">MRLEAERLANQRNDDDEEEAARERRRRARQERFRNKDDEESASLMTDKLELNNRNSMPDEETKGTPVAGSAATDEEQALLDRLAKREERRQRRLQEALERQKELDPTISILEHSQNNQEEKTEVCSLYQENEEKERASEQVEERKSPESNAWAQDKEEEKEEEENQESEEPVQVEAEPEEPQEEVVEEKPRRSYLKEQESTEDKPKKSYMREEFVEETEKNEGISEETEEKPERSFMKEEVRLSLMLSKYHVLFSDMVKKDIGFPVFILQKAMKLMEECYTEVIEEKPKRSYTREEEVIEEKPKRSYTREEEVIEKPTRSHTREEVIEEKPKRSFTREREVTEEKTKKSFVKEETIKEIKSNHHMMANNRLIKSHKGKQLKFSSRLHRKRQRNENIFTAITSSTQSNPLEKIYPKSDIAIEDKPRRPYMREEVNEKKVTQKVEVTHRHKEDVPEPKQQNGENIREETPAKHKKPERTLSRGSVRQSQDTEEQDAASRLEAERKLELLKRRRDETESEEFEKLKQKQHEAEAELEELKKKREERKKILEEEEQRKKQEVAEKKAREEEEKRRMKEEIERRRAEAAEKRQKISDEVPEGEGKKPFKCVSPRGSSLKIGERAEFLNKSAQKSSSVKASHTPIVSKIDNKLEQYTTAIQSNKEPKSPKSPSADLPVVGDGVRNIKSMWEKGNVFSSPGNPQAPNKEAAGLKFGVASRINDWLNKTPESGKTPGAKPADLKPGDVTNKRSLWENKASSPDKTTPSAKV</sequence>
<dbReference type="InterPro" id="IPR006018">
    <property type="entry name" value="Caldesmon_LSP"/>
</dbReference>
<dbReference type="Bgee" id="ENSLOCG00000000883">
    <property type="expression patterns" value="Expressed in zone of skin and 13 other cell types or tissues"/>
</dbReference>
<reference evidence="3" key="1">
    <citation type="submission" date="2011-12" db="EMBL/GenBank/DDBJ databases">
        <title>The Draft Genome of Lepisosteus oculatus.</title>
        <authorList>
            <consortium name="The Broad Institute Genome Assembly &amp; Analysis Group"/>
            <consortium name="Computational R&amp;D Group"/>
            <consortium name="and Sequencing Platform"/>
            <person name="Di Palma F."/>
            <person name="Alfoldi J."/>
            <person name="Johnson J."/>
            <person name="Berlin A."/>
            <person name="Gnerre S."/>
            <person name="Jaffe D."/>
            <person name="MacCallum I."/>
            <person name="Young S."/>
            <person name="Walker B.J."/>
            <person name="Lander E.S."/>
            <person name="Lindblad-Toh K."/>
        </authorList>
    </citation>
    <scope>NUCLEOTIDE SEQUENCE [LARGE SCALE GENOMIC DNA]</scope>
</reference>
<protein>
    <submittedName>
        <fullName evidence="2">Caldesmon 1b</fullName>
    </submittedName>
</protein>
<evidence type="ECO:0000256" key="1">
    <source>
        <dbReference type="SAM" id="MobiDB-lite"/>
    </source>
</evidence>
<feature type="compositionally biased region" description="Basic and acidic residues" evidence="1">
    <location>
        <begin position="733"/>
        <end position="747"/>
    </location>
</feature>
<feature type="compositionally biased region" description="Acidic residues" evidence="1">
    <location>
        <begin position="156"/>
        <end position="186"/>
    </location>
</feature>
<evidence type="ECO:0000313" key="2">
    <source>
        <dbReference type="Ensembl" id="ENSLOCP00000000987.1"/>
    </source>
</evidence>
<dbReference type="PANTHER" id="PTHR18949:SF0">
    <property type="entry name" value="CALDESMON"/>
    <property type="match status" value="1"/>
</dbReference>
<feature type="compositionally biased region" description="Basic and acidic residues" evidence="1">
    <location>
        <begin position="82"/>
        <end position="105"/>
    </location>
</feature>
<dbReference type="GO" id="GO:0005516">
    <property type="term" value="F:calmodulin binding"/>
    <property type="evidence" value="ECO:0007669"/>
    <property type="project" value="InterPro"/>
</dbReference>
<accession>W5LXY0</accession>
<dbReference type="InParanoid" id="W5LXY0"/>
<dbReference type="GO" id="GO:0017022">
    <property type="term" value="F:myosin binding"/>
    <property type="evidence" value="ECO:0000318"/>
    <property type="project" value="GO_Central"/>
</dbReference>
<dbReference type="InterPro" id="IPR006017">
    <property type="entry name" value="Caldesmon"/>
</dbReference>
<dbReference type="Ensembl" id="ENSLOCT00000000991.1">
    <property type="protein sequence ID" value="ENSLOCP00000000987.1"/>
    <property type="gene ID" value="ENSLOCG00000000883.1"/>
</dbReference>
<feature type="compositionally biased region" description="Polar residues" evidence="1">
    <location>
        <begin position="689"/>
        <end position="698"/>
    </location>
</feature>
<feature type="compositionally biased region" description="Basic and acidic residues" evidence="1">
    <location>
        <begin position="494"/>
        <end position="601"/>
    </location>
</feature>
<dbReference type="PANTHER" id="PTHR18949">
    <property type="entry name" value="CALDESMON"/>
    <property type="match status" value="1"/>
</dbReference>
<dbReference type="STRING" id="7918.ENSLOCP00000000987"/>
<dbReference type="Proteomes" id="UP000018468">
    <property type="component" value="Unassembled WGS sequence"/>
</dbReference>
<evidence type="ECO:0000313" key="3">
    <source>
        <dbReference type="Proteomes" id="UP000018468"/>
    </source>
</evidence>
<dbReference type="eggNOG" id="ENOG502QSYB">
    <property type="taxonomic scope" value="Eukaryota"/>
</dbReference>
<feature type="compositionally biased region" description="Basic and acidic residues" evidence="1">
    <location>
        <begin position="131"/>
        <end position="147"/>
    </location>
</feature>
<feature type="region of interest" description="Disordered" evidence="1">
    <location>
        <begin position="398"/>
        <end position="610"/>
    </location>
</feature>
<keyword evidence="3" id="KW-1185">Reference proteome</keyword>
<dbReference type="HOGENOM" id="CLU_017579_0_0_1"/>
<dbReference type="OMA" id="NETMGKE"/>